<name>A0A9N8KSV6_CHRIL</name>
<organism evidence="2 3">
    <name type="scientific">Chrysodeixis includens</name>
    <name type="common">Soybean looper</name>
    <name type="synonym">Pseudoplusia includens</name>
    <dbReference type="NCBI Taxonomy" id="689277"/>
    <lineage>
        <taxon>Eukaryota</taxon>
        <taxon>Metazoa</taxon>
        <taxon>Ecdysozoa</taxon>
        <taxon>Arthropoda</taxon>
        <taxon>Hexapoda</taxon>
        <taxon>Insecta</taxon>
        <taxon>Pterygota</taxon>
        <taxon>Neoptera</taxon>
        <taxon>Endopterygota</taxon>
        <taxon>Lepidoptera</taxon>
        <taxon>Glossata</taxon>
        <taxon>Ditrysia</taxon>
        <taxon>Noctuoidea</taxon>
        <taxon>Noctuidae</taxon>
        <taxon>Plusiinae</taxon>
        <taxon>Chrysodeixis</taxon>
    </lineage>
</organism>
<gene>
    <name evidence="2" type="ORF">CINC_LOCUS10953</name>
</gene>
<accession>A0A9N8KSV6</accession>
<dbReference type="EMBL" id="LR824008">
    <property type="protein sequence ID" value="CAD0196665.1"/>
    <property type="molecule type" value="Genomic_DNA"/>
</dbReference>
<feature type="compositionally biased region" description="Basic residues" evidence="1">
    <location>
        <begin position="26"/>
        <end position="35"/>
    </location>
</feature>
<evidence type="ECO:0000256" key="1">
    <source>
        <dbReference type="SAM" id="MobiDB-lite"/>
    </source>
</evidence>
<evidence type="ECO:0000313" key="2">
    <source>
        <dbReference type="EMBL" id="CAD0196665.1"/>
    </source>
</evidence>
<dbReference type="OrthoDB" id="10588076at2759"/>
<evidence type="ECO:0000313" key="3">
    <source>
        <dbReference type="Proteomes" id="UP001154114"/>
    </source>
</evidence>
<feature type="region of interest" description="Disordered" evidence="1">
    <location>
        <begin position="15"/>
        <end position="37"/>
    </location>
</feature>
<protein>
    <submittedName>
        <fullName evidence="2">Uncharacterized protein</fullName>
    </submittedName>
</protein>
<dbReference type="AlphaFoldDB" id="A0A9N8KSV6"/>
<keyword evidence="3" id="KW-1185">Reference proteome</keyword>
<proteinExistence type="predicted"/>
<reference evidence="2" key="1">
    <citation type="submission" date="2021-12" db="EMBL/GenBank/DDBJ databases">
        <authorList>
            <person name="King R."/>
        </authorList>
    </citation>
    <scope>NUCLEOTIDE SEQUENCE</scope>
</reference>
<sequence>MCLMTTIVVCSPGSQRALRNSPDTRRHTHASRTHKAGLAGERTSQVHYTNNAIGVADYHTVVSLMYYRPIYKELYARVQRPFLSLDCNVNAGWGRSACLAGIVFASSLGCFCAPSKLRTVRQVATASATAAVAAVAVERHGPRDAAPWEGPLTTGPLGRRP</sequence>
<dbReference type="Proteomes" id="UP001154114">
    <property type="component" value="Chromosome 5"/>
</dbReference>